<feature type="domain" description="Thioesterase" evidence="2">
    <location>
        <begin position="8"/>
        <end position="229"/>
    </location>
</feature>
<dbReference type="GO" id="GO:0016787">
    <property type="term" value="F:hydrolase activity"/>
    <property type="evidence" value="ECO:0007669"/>
    <property type="project" value="UniProtKB-KW"/>
</dbReference>
<dbReference type="InterPro" id="IPR012223">
    <property type="entry name" value="TEII"/>
</dbReference>
<dbReference type="PANTHER" id="PTHR11487:SF0">
    <property type="entry name" value="S-ACYL FATTY ACID SYNTHASE THIOESTERASE, MEDIUM CHAIN"/>
    <property type="match status" value="1"/>
</dbReference>
<dbReference type="Pfam" id="PF00975">
    <property type="entry name" value="Thioesterase"/>
    <property type="match status" value="1"/>
</dbReference>
<proteinExistence type="inferred from homology"/>
<dbReference type="InterPro" id="IPR029058">
    <property type="entry name" value="AB_hydrolase_fold"/>
</dbReference>
<protein>
    <submittedName>
        <fullName evidence="3">Alpha/beta fold hydrolase</fullName>
    </submittedName>
</protein>
<gene>
    <name evidence="3" type="ORF">WFZ86_18050</name>
</gene>
<keyword evidence="4" id="KW-1185">Reference proteome</keyword>
<name>A0ABU9NSZ8_9FLAO</name>
<dbReference type="RefSeq" id="WP_342693230.1">
    <property type="nucleotide sequence ID" value="NZ_JBCGDP010000024.1"/>
</dbReference>
<dbReference type="SUPFAM" id="SSF53474">
    <property type="entry name" value="alpha/beta-Hydrolases"/>
    <property type="match status" value="1"/>
</dbReference>
<comment type="caution">
    <text evidence="3">The sequence shown here is derived from an EMBL/GenBank/DDBJ whole genome shotgun (WGS) entry which is preliminary data.</text>
</comment>
<keyword evidence="3" id="KW-0378">Hydrolase</keyword>
<dbReference type="PANTHER" id="PTHR11487">
    <property type="entry name" value="THIOESTERASE"/>
    <property type="match status" value="1"/>
</dbReference>
<dbReference type="Proteomes" id="UP001468798">
    <property type="component" value="Unassembled WGS sequence"/>
</dbReference>
<evidence type="ECO:0000259" key="2">
    <source>
        <dbReference type="Pfam" id="PF00975"/>
    </source>
</evidence>
<dbReference type="PROSITE" id="PS51257">
    <property type="entry name" value="PROKAR_LIPOPROTEIN"/>
    <property type="match status" value="1"/>
</dbReference>
<evidence type="ECO:0000313" key="3">
    <source>
        <dbReference type="EMBL" id="MEM0578412.1"/>
    </source>
</evidence>
<dbReference type="Gene3D" id="3.40.50.1820">
    <property type="entry name" value="alpha/beta hydrolase"/>
    <property type="match status" value="1"/>
</dbReference>
<dbReference type="EMBL" id="JBCGDP010000024">
    <property type="protein sequence ID" value="MEM0578412.1"/>
    <property type="molecule type" value="Genomic_DNA"/>
</dbReference>
<comment type="similarity">
    <text evidence="1">Belongs to the thioesterase family.</text>
</comment>
<accession>A0ABU9NSZ8</accession>
<dbReference type="InterPro" id="IPR001031">
    <property type="entry name" value="Thioesterase"/>
</dbReference>
<sequence>MYANQKIQIFLLHFAGGSCYSFDFLKNEIQNDFECHALELPGRGKRNQESHLYKKADAIHDYVSQIKSLRNNNQPYIIYGHSMGATLGLSVTKKMEEHSDPPNILIVSGNPGPGASFNDKQRHALGDIEFKKELRSLGGVPEEILEDEDLYNYFSPIMRADFQILEKDKLSEVGLLIETPIFAVMGDQEETVTEIENWKLYTSGKFDYQVLSGNHFFIHSQVKALSKIIYECATYSMVSMYK</sequence>
<evidence type="ECO:0000256" key="1">
    <source>
        <dbReference type="ARBA" id="ARBA00007169"/>
    </source>
</evidence>
<organism evidence="3 4">
    <name type="scientific">Flavobacterium polysaccharolyticum</name>
    <dbReference type="NCBI Taxonomy" id="3133148"/>
    <lineage>
        <taxon>Bacteria</taxon>
        <taxon>Pseudomonadati</taxon>
        <taxon>Bacteroidota</taxon>
        <taxon>Flavobacteriia</taxon>
        <taxon>Flavobacteriales</taxon>
        <taxon>Flavobacteriaceae</taxon>
        <taxon>Flavobacterium</taxon>
    </lineage>
</organism>
<evidence type="ECO:0000313" key="4">
    <source>
        <dbReference type="Proteomes" id="UP001468798"/>
    </source>
</evidence>
<reference evidence="3 4" key="1">
    <citation type="submission" date="2024-03" db="EMBL/GenBank/DDBJ databases">
        <title>Two novel species of the genus Flavobacterium exhibiting potentially degradation of complex polysaccharides.</title>
        <authorList>
            <person name="Lian X."/>
        </authorList>
    </citation>
    <scope>NUCLEOTIDE SEQUENCE [LARGE SCALE GENOMIC DNA]</scope>
    <source>
        <strain evidence="3 4">N6</strain>
    </source>
</reference>